<protein>
    <submittedName>
        <fullName evidence="1">Uncharacterized protein</fullName>
    </submittedName>
</protein>
<keyword evidence="1" id="KW-0614">Plasmid</keyword>
<proteinExistence type="predicted"/>
<organism evidence="1">
    <name type="scientific">Escherichia coli</name>
    <dbReference type="NCBI Taxonomy" id="562"/>
    <lineage>
        <taxon>Bacteria</taxon>
        <taxon>Pseudomonadati</taxon>
        <taxon>Pseudomonadota</taxon>
        <taxon>Gammaproteobacteria</taxon>
        <taxon>Enterobacterales</taxon>
        <taxon>Enterobacteriaceae</taxon>
        <taxon>Escherichia</taxon>
    </lineage>
</organism>
<sequence>MTVSGRSDFSHLAKFPEVYHGQEVSEALFSDAARRVTGQERDTTYGVTISWKHRYILCCRAAARRRG</sequence>
<name>A0A1I7P2P7_ECOLX</name>
<dbReference type="AlphaFoldDB" id="A0A1I7P2P7"/>
<evidence type="ECO:0000313" key="1">
    <source>
        <dbReference type="EMBL" id="ALJ52322.1"/>
    </source>
</evidence>
<dbReference type="EMBL" id="KT845955">
    <property type="protein sequence ID" value="ALJ52322.1"/>
    <property type="molecule type" value="Genomic_DNA"/>
</dbReference>
<accession>A0A1I7P2P7</accession>
<geneLocation type="plasmid" evidence="1">
    <name>pHNEP28_cfr</name>
</geneLocation>
<reference evidence="1" key="1">
    <citation type="submission" date="2015-09" db="EMBL/GenBank/DDBJ databases">
        <title>Characteristic of cfr-carrying Staphylococci sciuri and Escherichia Coli in the same livestock farm in China.</title>
        <authorList>
            <person name="Liu X.-Q."/>
            <person name="Liu J.-H."/>
            <person name="Zeng Z.-L."/>
        </authorList>
    </citation>
    <scope>NUCLEOTIDE SEQUENCE</scope>
    <source>
        <strain evidence="1">EP28</strain>
        <plasmid evidence="1">pHNEP28_cfr</plasmid>
    </source>
</reference>